<dbReference type="RefSeq" id="WP_049857727.1">
    <property type="nucleotide sequence ID" value="NZ_JNGI01000152.1"/>
</dbReference>
<dbReference type="InterPro" id="IPR002173">
    <property type="entry name" value="Carboh/pur_kinase_PfkB_CS"/>
</dbReference>
<dbReference type="Pfam" id="PF00294">
    <property type="entry name" value="PfkB"/>
    <property type="match status" value="1"/>
</dbReference>
<reference evidence="6 7" key="1">
    <citation type="journal article" date="2015" name="Appl. Environ. Microbiol.">
        <title>The Enterobacterium Trabulsiella odontotermitis Presents Novel Adaptations Related to Its Association with Fungus-Growing Termites.</title>
        <authorList>
            <person name="Sapountzis P."/>
            <person name="Gruntjes T."/>
            <person name="Otani S."/>
            <person name="Estevez J."/>
            <person name="da Costa R.R."/>
            <person name="Plunkett G.3rd."/>
            <person name="Perna N.T."/>
            <person name="Poulsen M."/>
        </authorList>
    </citation>
    <scope>NUCLEOTIDE SEQUENCE [LARGE SCALE GENOMIC DNA]</scope>
    <source>
        <strain evidence="6 7">12</strain>
    </source>
</reference>
<keyword evidence="3 4" id="KW-0418">Kinase</keyword>
<dbReference type="Proteomes" id="UP000037393">
    <property type="component" value="Unassembled WGS sequence"/>
</dbReference>
<dbReference type="SUPFAM" id="SSF53613">
    <property type="entry name" value="Ribokinase-like"/>
    <property type="match status" value="1"/>
</dbReference>
<name>A0A0L0GPM1_9ENTR</name>
<proteinExistence type="inferred from homology"/>
<gene>
    <name evidence="6" type="ORF">GM31_04495</name>
</gene>
<dbReference type="GO" id="GO:0005829">
    <property type="term" value="C:cytosol"/>
    <property type="evidence" value="ECO:0007669"/>
    <property type="project" value="TreeGrafter"/>
</dbReference>
<comment type="similarity">
    <text evidence="1 4">Belongs to the carbohydrate kinase PfkB family.</text>
</comment>
<evidence type="ECO:0000256" key="2">
    <source>
        <dbReference type="ARBA" id="ARBA00022679"/>
    </source>
</evidence>
<dbReference type="GO" id="GO:0006796">
    <property type="term" value="P:phosphate-containing compound metabolic process"/>
    <property type="evidence" value="ECO:0007669"/>
    <property type="project" value="UniProtKB-ARBA"/>
</dbReference>
<evidence type="ECO:0000256" key="4">
    <source>
        <dbReference type="RuleBase" id="RU003704"/>
    </source>
</evidence>
<evidence type="ECO:0000259" key="5">
    <source>
        <dbReference type="Pfam" id="PF00294"/>
    </source>
</evidence>
<dbReference type="InterPro" id="IPR011611">
    <property type="entry name" value="PfkB_dom"/>
</dbReference>
<dbReference type="Gene3D" id="3.40.1190.20">
    <property type="match status" value="1"/>
</dbReference>
<dbReference type="InterPro" id="IPR029056">
    <property type="entry name" value="Ribokinase-like"/>
</dbReference>
<dbReference type="PROSITE" id="PS00584">
    <property type="entry name" value="PFKB_KINASES_2"/>
    <property type="match status" value="1"/>
</dbReference>
<evidence type="ECO:0000313" key="6">
    <source>
        <dbReference type="EMBL" id="KNC90368.1"/>
    </source>
</evidence>
<sequence length="304" mass="33234">MKTFDVVAVGSGTVDLVFRVPRLPGNDDKVVGKKVAELIGGTVANTACVMGKLGLRVASLSTAGNDYFGQSIVDDFVRNHVDIRFVQRKSGIDANMAVIFLDDSGEKALVYAPNDETETSMVQAQEAISDSRVVYIMPGRLDKFRAISRYAKEKETKIVVDIESHLPDSQQHIHEILSLCDVAIFNKEGFRTSLQQEPERETLEQLVRKHDLDALVVTCGGDGVMACNREKYASHPGYQIPVVDTTGAGDTFNGAFIYCYLNNTDLADALSFASAAAAINISHFGARGKLSTVNDINNFKEKYQ</sequence>
<dbReference type="PANTHER" id="PTHR10584:SF157">
    <property type="entry name" value="SULFOFRUCTOSE KINASE"/>
    <property type="match status" value="1"/>
</dbReference>
<accession>A0A0L0GPM1</accession>
<keyword evidence="2 4" id="KW-0808">Transferase</keyword>
<dbReference type="OrthoDB" id="9776822at2"/>
<dbReference type="GO" id="GO:0016301">
    <property type="term" value="F:kinase activity"/>
    <property type="evidence" value="ECO:0007669"/>
    <property type="project" value="UniProtKB-KW"/>
</dbReference>
<protein>
    <recommendedName>
        <fullName evidence="5">Carbohydrate kinase PfkB domain-containing protein</fullName>
    </recommendedName>
</protein>
<dbReference type="PANTHER" id="PTHR10584">
    <property type="entry name" value="SUGAR KINASE"/>
    <property type="match status" value="1"/>
</dbReference>
<comment type="caution">
    <text evidence="6">The sequence shown here is derived from an EMBL/GenBank/DDBJ whole genome shotgun (WGS) entry which is preliminary data.</text>
</comment>
<dbReference type="EMBL" id="JNGI01000152">
    <property type="protein sequence ID" value="KNC90368.1"/>
    <property type="molecule type" value="Genomic_DNA"/>
</dbReference>
<dbReference type="PATRIC" id="fig|379893.4.peg.915"/>
<organism evidence="6 7">
    <name type="scientific">Trabulsiella odontotermitis</name>
    <dbReference type="NCBI Taxonomy" id="379893"/>
    <lineage>
        <taxon>Bacteria</taxon>
        <taxon>Pseudomonadati</taxon>
        <taxon>Pseudomonadota</taxon>
        <taxon>Gammaproteobacteria</taxon>
        <taxon>Enterobacterales</taxon>
        <taxon>Enterobacteriaceae</taxon>
        <taxon>Trabulsiella</taxon>
    </lineage>
</organism>
<keyword evidence="7" id="KW-1185">Reference proteome</keyword>
<dbReference type="PRINTS" id="PR00990">
    <property type="entry name" value="RIBOKINASE"/>
</dbReference>
<evidence type="ECO:0000256" key="3">
    <source>
        <dbReference type="ARBA" id="ARBA00022777"/>
    </source>
</evidence>
<dbReference type="InterPro" id="IPR002139">
    <property type="entry name" value="Ribo/fructo_kinase"/>
</dbReference>
<evidence type="ECO:0000256" key="1">
    <source>
        <dbReference type="ARBA" id="ARBA00010688"/>
    </source>
</evidence>
<evidence type="ECO:0000313" key="7">
    <source>
        <dbReference type="Proteomes" id="UP000037393"/>
    </source>
</evidence>
<dbReference type="AlphaFoldDB" id="A0A0L0GPM1"/>
<feature type="domain" description="Carbohydrate kinase PfkB" evidence="5">
    <location>
        <begin position="5"/>
        <end position="290"/>
    </location>
</feature>